<dbReference type="PANTHER" id="PTHR36710:SF13">
    <property type="entry name" value="PUTATIVE-RELATED"/>
    <property type="match status" value="1"/>
</dbReference>
<feature type="domain" description="Pectinesterase inhibitor" evidence="5">
    <location>
        <begin position="35"/>
        <end position="176"/>
    </location>
</feature>
<reference evidence="6 7" key="1">
    <citation type="submission" date="2024-02" db="EMBL/GenBank/DDBJ databases">
        <authorList>
            <person name="Vignale AGUSTIN F."/>
            <person name="Sosa J E."/>
            <person name="Modenutti C."/>
        </authorList>
    </citation>
    <scope>NUCLEOTIDE SEQUENCE [LARGE SCALE GENOMIC DNA]</scope>
</reference>
<dbReference type="EMBL" id="CAUOFW020010057">
    <property type="protein sequence ID" value="CAK9187620.1"/>
    <property type="molecule type" value="Genomic_DNA"/>
</dbReference>
<accession>A0ABC8V2N5</accession>
<comment type="similarity">
    <text evidence="3">Belongs to the PMEI family.</text>
</comment>
<name>A0ABC8V2N5_9AQUA</name>
<feature type="signal peptide" evidence="4">
    <location>
        <begin position="1"/>
        <end position="30"/>
    </location>
</feature>
<keyword evidence="2" id="KW-1015">Disulfide bond</keyword>
<dbReference type="FunFam" id="1.20.140.40:FF:000009">
    <property type="entry name" value="Invertase/pectin methylesterase inhibitor family protein"/>
    <property type="match status" value="1"/>
</dbReference>
<feature type="chain" id="PRO_5044781070" description="Pectinesterase inhibitor domain-containing protein" evidence="4">
    <location>
        <begin position="31"/>
        <end position="181"/>
    </location>
</feature>
<dbReference type="SUPFAM" id="SSF101148">
    <property type="entry name" value="Plant invertase/pectin methylesterase inhibitor"/>
    <property type="match status" value="1"/>
</dbReference>
<proteinExistence type="inferred from homology"/>
<dbReference type="AlphaFoldDB" id="A0ABC8V2N5"/>
<dbReference type="NCBIfam" id="TIGR01614">
    <property type="entry name" value="PME_inhib"/>
    <property type="match status" value="1"/>
</dbReference>
<dbReference type="Proteomes" id="UP001642360">
    <property type="component" value="Unassembled WGS sequence"/>
</dbReference>
<comment type="caution">
    <text evidence="6">The sequence shown here is derived from an EMBL/GenBank/DDBJ whole genome shotgun (WGS) entry which is preliminary data.</text>
</comment>
<dbReference type="InterPro" id="IPR034087">
    <property type="entry name" value="C/VIF1"/>
</dbReference>
<keyword evidence="1 4" id="KW-0732">Signal</keyword>
<dbReference type="InterPro" id="IPR052421">
    <property type="entry name" value="PCW_Enzyme_Inhibitor"/>
</dbReference>
<evidence type="ECO:0000256" key="1">
    <source>
        <dbReference type="ARBA" id="ARBA00022729"/>
    </source>
</evidence>
<evidence type="ECO:0000256" key="3">
    <source>
        <dbReference type="ARBA" id="ARBA00038471"/>
    </source>
</evidence>
<evidence type="ECO:0000259" key="5">
    <source>
        <dbReference type="SMART" id="SM00856"/>
    </source>
</evidence>
<evidence type="ECO:0000313" key="6">
    <source>
        <dbReference type="EMBL" id="CAK9187620.1"/>
    </source>
</evidence>
<evidence type="ECO:0000256" key="4">
    <source>
        <dbReference type="SAM" id="SignalP"/>
    </source>
</evidence>
<evidence type="ECO:0000313" key="7">
    <source>
        <dbReference type="Proteomes" id="UP001642360"/>
    </source>
</evidence>
<dbReference type="SMART" id="SM00856">
    <property type="entry name" value="PMEI"/>
    <property type="match status" value="1"/>
</dbReference>
<dbReference type="CDD" id="cd15796">
    <property type="entry name" value="CIF_like"/>
    <property type="match status" value="1"/>
</dbReference>
<dbReference type="PANTHER" id="PTHR36710">
    <property type="entry name" value="PECTINESTERASE INHIBITOR-LIKE"/>
    <property type="match status" value="1"/>
</dbReference>
<gene>
    <name evidence="6" type="ORF">ILEXP_LOCUS58196</name>
</gene>
<dbReference type="Gene3D" id="1.20.140.40">
    <property type="entry name" value="Invertase/pectin methylesterase inhibitor family protein"/>
    <property type="match status" value="1"/>
</dbReference>
<dbReference type="InterPro" id="IPR006501">
    <property type="entry name" value="Pectinesterase_inhib_dom"/>
</dbReference>
<sequence>MRNLISLTSFNVLLHVLLLTILSSLNSCSGILDKKDANLIDSTCKHTPYYQLCVSTLRSNPKSSTADVTGLGLIIVGVVKSKSTQALSSINMFLRSKPELKIPLKNCAESYKVVLTADLPEAVEALTKGDPKFAEDGMNDAAREAQSCESGFSLKKSPLTGLNGAVHDLSVVAASIARMLL</sequence>
<dbReference type="InterPro" id="IPR035513">
    <property type="entry name" value="Invertase/methylesterase_inhib"/>
</dbReference>
<keyword evidence="7" id="KW-1185">Reference proteome</keyword>
<evidence type="ECO:0000256" key="2">
    <source>
        <dbReference type="ARBA" id="ARBA00023157"/>
    </source>
</evidence>
<organism evidence="6 7">
    <name type="scientific">Ilex paraguariensis</name>
    <name type="common">yerba mate</name>
    <dbReference type="NCBI Taxonomy" id="185542"/>
    <lineage>
        <taxon>Eukaryota</taxon>
        <taxon>Viridiplantae</taxon>
        <taxon>Streptophyta</taxon>
        <taxon>Embryophyta</taxon>
        <taxon>Tracheophyta</taxon>
        <taxon>Spermatophyta</taxon>
        <taxon>Magnoliopsida</taxon>
        <taxon>eudicotyledons</taxon>
        <taxon>Gunneridae</taxon>
        <taxon>Pentapetalae</taxon>
        <taxon>asterids</taxon>
        <taxon>campanulids</taxon>
        <taxon>Aquifoliales</taxon>
        <taxon>Aquifoliaceae</taxon>
        <taxon>Ilex</taxon>
    </lineage>
</organism>
<protein>
    <recommendedName>
        <fullName evidence="5">Pectinesterase inhibitor domain-containing protein</fullName>
    </recommendedName>
</protein>
<dbReference type="Pfam" id="PF04043">
    <property type="entry name" value="PMEI"/>
    <property type="match status" value="1"/>
</dbReference>